<reference evidence="2" key="1">
    <citation type="journal article" date="2022" name="Mol. Ecol. Resour.">
        <title>The genomes of chicory, endive, great burdock and yacon provide insights into Asteraceae palaeo-polyploidization history and plant inulin production.</title>
        <authorList>
            <person name="Fan W."/>
            <person name="Wang S."/>
            <person name="Wang H."/>
            <person name="Wang A."/>
            <person name="Jiang F."/>
            <person name="Liu H."/>
            <person name="Zhao H."/>
            <person name="Xu D."/>
            <person name="Zhang Y."/>
        </authorList>
    </citation>
    <scope>NUCLEOTIDE SEQUENCE [LARGE SCALE GENOMIC DNA]</scope>
    <source>
        <strain evidence="2">cv. Niubang</strain>
    </source>
</reference>
<dbReference type="Proteomes" id="UP001055879">
    <property type="component" value="Linkage Group LG11"/>
</dbReference>
<reference evidence="1 2" key="2">
    <citation type="journal article" date="2022" name="Mol. Ecol. Resour.">
        <title>The genomes of chicory, endive, great burdock and yacon provide insights into Asteraceae paleo-polyploidization history and plant inulin production.</title>
        <authorList>
            <person name="Fan W."/>
            <person name="Wang S."/>
            <person name="Wang H."/>
            <person name="Wang A."/>
            <person name="Jiang F."/>
            <person name="Liu H."/>
            <person name="Zhao H."/>
            <person name="Xu D."/>
            <person name="Zhang Y."/>
        </authorList>
    </citation>
    <scope>NUCLEOTIDE SEQUENCE [LARGE SCALE GENOMIC DNA]</scope>
    <source>
        <strain evidence="2">cv. Niubang</strain>
    </source>
</reference>
<organism evidence="1 2">
    <name type="scientific">Arctium lappa</name>
    <name type="common">Greater burdock</name>
    <name type="synonym">Lappa major</name>
    <dbReference type="NCBI Taxonomy" id="4217"/>
    <lineage>
        <taxon>Eukaryota</taxon>
        <taxon>Viridiplantae</taxon>
        <taxon>Streptophyta</taxon>
        <taxon>Embryophyta</taxon>
        <taxon>Tracheophyta</taxon>
        <taxon>Spermatophyta</taxon>
        <taxon>Magnoliopsida</taxon>
        <taxon>eudicotyledons</taxon>
        <taxon>Gunneridae</taxon>
        <taxon>Pentapetalae</taxon>
        <taxon>asterids</taxon>
        <taxon>campanulids</taxon>
        <taxon>Asterales</taxon>
        <taxon>Asteraceae</taxon>
        <taxon>Carduoideae</taxon>
        <taxon>Cardueae</taxon>
        <taxon>Arctiinae</taxon>
        <taxon>Arctium</taxon>
    </lineage>
</organism>
<comment type="caution">
    <text evidence="1">The sequence shown here is derived from an EMBL/GenBank/DDBJ whole genome shotgun (WGS) entry which is preliminary data.</text>
</comment>
<proteinExistence type="predicted"/>
<protein>
    <submittedName>
        <fullName evidence="1">Uncharacterized protein</fullName>
    </submittedName>
</protein>
<evidence type="ECO:0000313" key="2">
    <source>
        <dbReference type="Proteomes" id="UP001055879"/>
    </source>
</evidence>
<name>A0ACB8Z6G3_ARCLA</name>
<accession>A0ACB8Z6G3</accession>
<dbReference type="EMBL" id="CM042057">
    <property type="protein sequence ID" value="KAI3693259.1"/>
    <property type="molecule type" value="Genomic_DNA"/>
</dbReference>
<keyword evidence="2" id="KW-1185">Reference proteome</keyword>
<gene>
    <name evidence="1" type="ORF">L6452_33091</name>
</gene>
<sequence length="512" mass="56278">MSHCVPSWDIDDYPDRNPDHGYGKHDLHASSNSLSSTLDAPILDYSVAELTWKNGQLAMHGLGPPRVVNKPHATTGTLTKYTWDKPRAAETLESIVNQATLLPTRKPQMDIYADELVPWLDHHSPATAAGRVGASVTMTMDALVPSSNNNNTQPSAAGRCSTRVASCSGDQSGFVEQSASGSATFGMESSRQMTVETCERELGVKGFTSTSMGSPENTISGKRSTKSTSPDEHDSVCHSRPQTDKASMLDEVIEYLKQLQGQIHMMSRMNMSSMIMPLALQQQQQIQMAMMNPMGMGIGMGMGMGMPGVMDLNAISGNRSNIPSMPPVFHPSTFMQPQMASWDMHTGSDRVPNPTDPMAVFLACQAQTQPEVYNTTERISLVNAFIASLLTRAYATTPGSEEKLGKLAPAHAVTDLIAPYFVERFQFNKECLVVQWFGDNPNNLADAQIFNRTLELVDLLVNENNVKPLTKEFMYSYDILYRTLANVKSLQTRFLQITNLSVHLDDTCLHAE</sequence>
<evidence type="ECO:0000313" key="1">
    <source>
        <dbReference type="EMBL" id="KAI3693259.1"/>
    </source>
</evidence>